<dbReference type="GO" id="GO:0016020">
    <property type="term" value="C:membrane"/>
    <property type="evidence" value="ECO:0007669"/>
    <property type="project" value="UniProtKB-SubCell"/>
</dbReference>
<dbReference type="EMBL" id="NPEU01000143">
    <property type="protein sequence ID" value="RAI38094.1"/>
    <property type="molecule type" value="Genomic_DNA"/>
</dbReference>
<gene>
    <name evidence="5" type="ORF">CH338_13865</name>
</gene>
<dbReference type="RefSeq" id="WP_111357759.1">
    <property type="nucleotide sequence ID" value="NZ_NHSK01000152.1"/>
</dbReference>
<evidence type="ECO:0000256" key="3">
    <source>
        <dbReference type="ARBA" id="ARBA00022989"/>
    </source>
</evidence>
<dbReference type="Gene3D" id="1.20.1280.290">
    <property type="match status" value="1"/>
</dbReference>
<dbReference type="OrthoDB" id="7961280at2"/>
<sequence length="77" mass="8543">MASLLQQDFTTVVGLVAALCTTLSYIPQVRKCWRTGKAGDLSLRMLVILVRNPSEAGRVFRFQAGHRTEMKPAIIPI</sequence>
<dbReference type="Pfam" id="PF04193">
    <property type="entry name" value="PQ-loop"/>
    <property type="match status" value="1"/>
</dbReference>
<proteinExistence type="predicted"/>
<evidence type="ECO:0000256" key="4">
    <source>
        <dbReference type="ARBA" id="ARBA00023136"/>
    </source>
</evidence>
<keyword evidence="2" id="KW-0812">Transmembrane</keyword>
<evidence type="ECO:0000313" key="6">
    <source>
        <dbReference type="Proteomes" id="UP000248863"/>
    </source>
</evidence>
<organism evidence="5 6">
    <name type="scientific">Rhodoplanes elegans</name>
    <dbReference type="NCBI Taxonomy" id="29408"/>
    <lineage>
        <taxon>Bacteria</taxon>
        <taxon>Pseudomonadati</taxon>
        <taxon>Pseudomonadota</taxon>
        <taxon>Alphaproteobacteria</taxon>
        <taxon>Hyphomicrobiales</taxon>
        <taxon>Nitrobacteraceae</taxon>
        <taxon>Rhodoplanes</taxon>
    </lineage>
</organism>
<name>A0A327KJ30_9BRAD</name>
<keyword evidence="6" id="KW-1185">Reference proteome</keyword>
<protein>
    <submittedName>
        <fullName evidence="5">Uncharacterized protein</fullName>
    </submittedName>
</protein>
<dbReference type="InterPro" id="IPR006603">
    <property type="entry name" value="PQ-loop_rpt"/>
</dbReference>
<keyword evidence="4" id="KW-0472">Membrane</keyword>
<dbReference type="Proteomes" id="UP000248863">
    <property type="component" value="Unassembled WGS sequence"/>
</dbReference>
<comment type="subcellular location">
    <subcellularLocation>
        <location evidence="1">Membrane</location>
        <topology evidence="1">Multi-pass membrane protein</topology>
    </subcellularLocation>
</comment>
<evidence type="ECO:0000313" key="5">
    <source>
        <dbReference type="EMBL" id="RAI38094.1"/>
    </source>
</evidence>
<evidence type="ECO:0000256" key="2">
    <source>
        <dbReference type="ARBA" id="ARBA00022692"/>
    </source>
</evidence>
<keyword evidence="3" id="KW-1133">Transmembrane helix</keyword>
<accession>A0A327KJ30</accession>
<dbReference type="AlphaFoldDB" id="A0A327KJ30"/>
<evidence type="ECO:0000256" key="1">
    <source>
        <dbReference type="ARBA" id="ARBA00004141"/>
    </source>
</evidence>
<reference evidence="5 6" key="1">
    <citation type="submission" date="2017-07" db="EMBL/GenBank/DDBJ databases">
        <title>Draft Genome Sequences of Select Purple Nonsulfur Bacteria.</title>
        <authorList>
            <person name="Lasarre B."/>
            <person name="Mckinlay J.B."/>
        </authorList>
    </citation>
    <scope>NUCLEOTIDE SEQUENCE [LARGE SCALE GENOMIC DNA]</scope>
    <source>
        <strain evidence="5 6">DSM 11907</strain>
    </source>
</reference>
<comment type="caution">
    <text evidence="5">The sequence shown here is derived from an EMBL/GenBank/DDBJ whole genome shotgun (WGS) entry which is preliminary data.</text>
</comment>